<dbReference type="AlphaFoldDB" id="A0A330L698"/>
<proteinExistence type="predicted"/>
<protein>
    <submittedName>
        <fullName evidence="1">Uncharacterized protein</fullName>
    </submittedName>
</protein>
<keyword evidence="2" id="KW-1185">Reference proteome</keyword>
<sequence>MCHPVRYVGRYFFSPTQRDLHHTSSQHDLHREMAYLNRPPQWFWLAGPTFRIGFQPTY</sequence>
<dbReference type="EMBL" id="OUNR01000016">
    <property type="protein sequence ID" value="SPP65284.1"/>
    <property type="molecule type" value="Genomic_DNA"/>
</dbReference>
<dbReference type="InParanoid" id="A0A330L698"/>
<dbReference type="Proteomes" id="UP000248168">
    <property type="component" value="Unassembled WGS sequence"/>
</dbReference>
<accession>A0A330L698</accession>
<gene>
    <name evidence="1" type="ORF">NITLEN_30198</name>
</gene>
<evidence type="ECO:0000313" key="1">
    <source>
        <dbReference type="EMBL" id="SPP65284.1"/>
    </source>
</evidence>
<evidence type="ECO:0000313" key="2">
    <source>
        <dbReference type="Proteomes" id="UP000248168"/>
    </source>
</evidence>
<organism evidence="1 2">
    <name type="scientific">Nitrospira lenta</name>
    <dbReference type="NCBI Taxonomy" id="1436998"/>
    <lineage>
        <taxon>Bacteria</taxon>
        <taxon>Pseudomonadati</taxon>
        <taxon>Nitrospirota</taxon>
        <taxon>Nitrospiria</taxon>
        <taxon>Nitrospirales</taxon>
        <taxon>Nitrospiraceae</taxon>
        <taxon>Nitrospira</taxon>
    </lineage>
</organism>
<reference evidence="2" key="1">
    <citation type="submission" date="2018-04" db="EMBL/GenBank/DDBJ databases">
        <authorList>
            <person name="Lucker S."/>
            <person name="Sakoula D."/>
        </authorList>
    </citation>
    <scope>NUCLEOTIDE SEQUENCE [LARGE SCALE GENOMIC DNA]</scope>
</reference>
<name>A0A330L698_9BACT</name>